<evidence type="ECO:0000259" key="1">
    <source>
        <dbReference type="Pfam" id="PF01370"/>
    </source>
</evidence>
<sequence length="334" mass="36487">MIVLITGATSFLGAAVTRALLRRGHRVYALVRPGSKNRAQLPQHERLSCIDCAMEEVTRLPGLPGMPKRIDCCLHFAWSGVGVQGRMNPEIQAENVRATLTLLRALSEFSCGCFLFAGSQAEYGVTLERVREGSCSGGAVTEAAHCRPVSEYGKAKLRVLNEGSALAAACGIRYVHMRIFSVYGPGDHESSLVSACVRAAEGGEITLGPCAQQWNFLYVEDCAEAVALLAERSAGGSVPERAEDSAQEKTEAVYNIGSRDTRQLKDFVREIFMQLPQERRGRCRFAERPAGPEGTPYLCPDTEKLRRRTGWCERHSFSEGIGIMLNVQRGEAGC</sequence>
<dbReference type="PANTHER" id="PTHR43245">
    <property type="entry name" value="BIFUNCTIONAL POLYMYXIN RESISTANCE PROTEIN ARNA"/>
    <property type="match status" value="1"/>
</dbReference>
<dbReference type="Gene3D" id="3.40.50.720">
    <property type="entry name" value="NAD(P)-binding Rossmann-like Domain"/>
    <property type="match status" value="1"/>
</dbReference>
<dbReference type="Proteomes" id="UP001241537">
    <property type="component" value="Unassembled WGS sequence"/>
</dbReference>
<keyword evidence="3" id="KW-1185">Reference proteome</keyword>
<feature type="domain" description="NAD-dependent epimerase/dehydratase" evidence="1">
    <location>
        <begin position="3"/>
        <end position="239"/>
    </location>
</feature>
<dbReference type="PANTHER" id="PTHR43245:SF13">
    <property type="entry name" value="UDP-D-APIOSE_UDP-D-XYLOSE SYNTHASE 2"/>
    <property type="match status" value="1"/>
</dbReference>
<gene>
    <name evidence="2" type="ORF">J2S20_000049</name>
</gene>
<dbReference type="AlphaFoldDB" id="A0AAE4AJV5"/>
<dbReference type="InterPro" id="IPR050177">
    <property type="entry name" value="Lipid_A_modif_metabolic_enz"/>
</dbReference>
<accession>A0AAE4AJV5</accession>
<dbReference type="SUPFAM" id="SSF51735">
    <property type="entry name" value="NAD(P)-binding Rossmann-fold domains"/>
    <property type="match status" value="1"/>
</dbReference>
<dbReference type="CDD" id="cd08946">
    <property type="entry name" value="SDR_e"/>
    <property type="match status" value="1"/>
</dbReference>
<dbReference type="RefSeq" id="WP_307251794.1">
    <property type="nucleotide sequence ID" value="NZ_JAUSTO010000001.1"/>
</dbReference>
<dbReference type="EMBL" id="JAUSTO010000001">
    <property type="protein sequence ID" value="MDQ0151375.1"/>
    <property type="molecule type" value="Genomic_DNA"/>
</dbReference>
<proteinExistence type="predicted"/>
<evidence type="ECO:0000313" key="2">
    <source>
        <dbReference type="EMBL" id="MDQ0151375.1"/>
    </source>
</evidence>
<reference evidence="2" key="1">
    <citation type="submission" date="2023-07" db="EMBL/GenBank/DDBJ databases">
        <title>Genomic Encyclopedia of Type Strains, Phase IV (KMG-IV): sequencing the most valuable type-strain genomes for metagenomic binning, comparative biology and taxonomic classification.</title>
        <authorList>
            <person name="Goeker M."/>
        </authorList>
    </citation>
    <scope>NUCLEOTIDE SEQUENCE</scope>
    <source>
        <strain evidence="2">DSM 19659</strain>
    </source>
</reference>
<dbReference type="InterPro" id="IPR001509">
    <property type="entry name" value="Epimerase_deHydtase"/>
</dbReference>
<protein>
    <submittedName>
        <fullName evidence="2">Nucleoside-diphosphate-sugar epimerase</fullName>
    </submittedName>
</protein>
<organism evidence="2 3">
    <name type="scientific">Moryella indoligenes</name>
    <dbReference type="NCBI Taxonomy" id="371674"/>
    <lineage>
        <taxon>Bacteria</taxon>
        <taxon>Bacillati</taxon>
        <taxon>Bacillota</taxon>
        <taxon>Clostridia</taxon>
        <taxon>Lachnospirales</taxon>
        <taxon>Lachnospiraceae</taxon>
        <taxon>Moryella</taxon>
    </lineage>
</organism>
<dbReference type="Pfam" id="PF01370">
    <property type="entry name" value="Epimerase"/>
    <property type="match status" value="1"/>
</dbReference>
<evidence type="ECO:0000313" key="3">
    <source>
        <dbReference type="Proteomes" id="UP001241537"/>
    </source>
</evidence>
<dbReference type="InterPro" id="IPR036291">
    <property type="entry name" value="NAD(P)-bd_dom_sf"/>
</dbReference>
<name>A0AAE4AJV5_9FIRM</name>
<comment type="caution">
    <text evidence="2">The sequence shown here is derived from an EMBL/GenBank/DDBJ whole genome shotgun (WGS) entry which is preliminary data.</text>
</comment>